<organism evidence="1 2">
    <name type="scientific">Daphnia pulex</name>
    <name type="common">Water flea</name>
    <dbReference type="NCBI Taxonomy" id="6669"/>
    <lineage>
        <taxon>Eukaryota</taxon>
        <taxon>Metazoa</taxon>
        <taxon>Ecdysozoa</taxon>
        <taxon>Arthropoda</taxon>
        <taxon>Crustacea</taxon>
        <taxon>Branchiopoda</taxon>
        <taxon>Diplostraca</taxon>
        <taxon>Cladocera</taxon>
        <taxon>Anomopoda</taxon>
        <taxon>Daphniidae</taxon>
        <taxon>Daphnia</taxon>
    </lineage>
</organism>
<sequence length="317" mass="36034">MEPLCFDITLNYDIAWADNSQLTIEFIKFLCVQKGQIPVPCPQLQKLSNLAQVDLDKDCKVLKTAKEKAADIKIKRKQMQFVKKAENFQKSLDDLCAGITHCFEAQSEQVAIILGTSIFNQKEIFILDWSQWPSKQSCKRTSNDRKDFQKNLANFFRFLVTTENLFPILQAVRPSNLHVLCQTVSLAPTDCIPRLNFKPSTRVPQITLRILPPKSQISLNPFSNNYHDNGYDEYPVDDDSHRTVSRRLVFSSPAPANRTISEKDSSLLDISGIGRLDDDGDKSNNGEVILENLTSRCWFQIQSSLTGFLETYVMSSN</sequence>
<evidence type="ECO:0000313" key="2">
    <source>
        <dbReference type="Proteomes" id="UP000000305"/>
    </source>
</evidence>
<dbReference type="InterPro" id="IPR009511">
    <property type="entry name" value="MAD1/Cdc20-bound-Mad2-bd"/>
</dbReference>
<evidence type="ECO:0000313" key="1">
    <source>
        <dbReference type="EMBL" id="EFX81798.1"/>
    </source>
</evidence>
<gene>
    <name evidence="1" type="ORF">DAPPUDRAFT_317294</name>
</gene>
<dbReference type="EMBL" id="GL732542">
    <property type="protein sequence ID" value="EFX81798.1"/>
    <property type="molecule type" value="Genomic_DNA"/>
</dbReference>
<protein>
    <submittedName>
        <fullName evidence="1">Uncharacterized protein</fullName>
    </submittedName>
</protein>
<dbReference type="PANTHER" id="PTHR15681:SF1">
    <property type="entry name" value="MAD2L1-BINDING PROTEIN"/>
    <property type="match status" value="1"/>
</dbReference>
<proteinExistence type="predicted"/>
<accession>E9GFJ4</accession>
<dbReference type="Proteomes" id="UP000000305">
    <property type="component" value="Unassembled WGS sequence"/>
</dbReference>
<reference evidence="1 2" key="1">
    <citation type="journal article" date="2011" name="Science">
        <title>The ecoresponsive genome of Daphnia pulex.</title>
        <authorList>
            <person name="Colbourne J.K."/>
            <person name="Pfrender M.E."/>
            <person name="Gilbert D."/>
            <person name="Thomas W.K."/>
            <person name="Tucker A."/>
            <person name="Oakley T.H."/>
            <person name="Tokishita S."/>
            <person name="Aerts A."/>
            <person name="Arnold G.J."/>
            <person name="Basu M.K."/>
            <person name="Bauer D.J."/>
            <person name="Caceres C.E."/>
            <person name="Carmel L."/>
            <person name="Casola C."/>
            <person name="Choi J.H."/>
            <person name="Detter J.C."/>
            <person name="Dong Q."/>
            <person name="Dusheyko S."/>
            <person name="Eads B.D."/>
            <person name="Frohlich T."/>
            <person name="Geiler-Samerotte K.A."/>
            <person name="Gerlach D."/>
            <person name="Hatcher P."/>
            <person name="Jogdeo S."/>
            <person name="Krijgsveld J."/>
            <person name="Kriventseva E.V."/>
            <person name="Kultz D."/>
            <person name="Laforsch C."/>
            <person name="Lindquist E."/>
            <person name="Lopez J."/>
            <person name="Manak J.R."/>
            <person name="Muller J."/>
            <person name="Pangilinan J."/>
            <person name="Patwardhan R.P."/>
            <person name="Pitluck S."/>
            <person name="Pritham E.J."/>
            <person name="Rechtsteiner A."/>
            <person name="Rho M."/>
            <person name="Rogozin I.B."/>
            <person name="Sakarya O."/>
            <person name="Salamov A."/>
            <person name="Schaack S."/>
            <person name="Shapiro H."/>
            <person name="Shiga Y."/>
            <person name="Skalitzky C."/>
            <person name="Smith Z."/>
            <person name="Souvorov A."/>
            <person name="Sung W."/>
            <person name="Tang Z."/>
            <person name="Tsuchiya D."/>
            <person name="Tu H."/>
            <person name="Vos H."/>
            <person name="Wang M."/>
            <person name="Wolf Y.I."/>
            <person name="Yamagata H."/>
            <person name="Yamada T."/>
            <person name="Ye Y."/>
            <person name="Shaw J.R."/>
            <person name="Andrews J."/>
            <person name="Crease T.J."/>
            <person name="Tang H."/>
            <person name="Lucas S.M."/>
            <person name="Robertson H.M."/>
            <person name="Bork P."/>
            <person name="Koonin E.V."/>
            <person name="Zdobnov E.M."/>
            <person name="Grigoriev I.V."/>
            <person name="Lynch M."/>
            <person name="Boore J.L."/>
        </authorList>
    </citation>
    <scope>NUCLEOTIDE SEQUENCE [LARGE SCALE GENOMIC DNA]</scope>
</reference>
<dbReference type="Pfam" id="PF06581">
    <property type="entry name" value="p31comet"/>
    <property type="match status" value="1"/>
</dbReference>
<dbReference type="OrthoDB" id="6334764at2759"/>
<dbReference type="GO" id="GO:0007096">
    <property type="term" value="P:regulation of exit from mitosis"/>
    <property type="evidence" value="ECO:0007669"/>
    <property type="project" value="InterPro"/>
</dbReference>
<dbReference type="HOGENOM" id="CLU_877886_0_0_1"/>
<dbReference type="KEGG" id="dpx:DAPPUDRAFT_317294"/>
<dbReference type="PANTHER" id="PTHR15681">
    <property type="entry name" value="MAD2L1-BINDING PROTEIN"/>
    <property type="match status" value="1"/>
</dbReference>
<dbReference type="InterPro" id="IPR053729">
    <property type="entry name" value="MAD2L1BP_domain_sf"/>
</dbReference>
<dbReference type="GO" id="GO:0005634">
    <property type="term" value="C:nucleus"/>
    <property type="evidence" value="ECO:0000318"/>
    <property type="project" value="GO_Central"/>
</dbReference>
<dbReference type="InParanoid" id="E9GFJ4"/>
<dbReference type="Gene3D" id="3.30.900.20">
    <property type="match status" value="1"/>
</dbReference>
<dbReference type="AlphaFoldDB" id="E9GFJ4"/>
<keyword evidence="2" id="KW-1185">Reference proteome</keyword>
<name>E9GFJ4_DAPPU</name>